<dbReference type="InterPro" id="IPR001585">
    <property type="entry name" value="TAL/FSA"/>
</dbReference>
<dbReference type="GO" id="GO:0004801">
    <property type="term" value="F:transaldolase activity"/>
    <property type="evidence" value="ECO:0007669"/>
    <property type="project" value="UniProtKB-EC"/>
</dbReference>
<protein>
    <recommendedName>
        <fullName evidence="2">Transaldolase</fullName>
        <ecNumber evidence="2">2.2.1.2</ecNumber>
    </recommendedName>
</protein>
<dbReference type="GO" id="GO:0009052">
    <property type="term" value="P:pentose-phosphate shunt, non-oxidative branch"/>
    <property type="evidence" value="ECO:0007669"/>
    <property type="project" value="TreeGrafter"/>
</dbReference>
<organism evidence="3 4">
    <name type="scientific">Mucor saturninus</name>
    <dbReference type="NCBI Taxonomy" id="64648"/>
    <lineage>
        <taxon>Eukaryota</taxon>
        <taxon>Fungi</taxon>
        <taxon>Fungi incertae sedis</taxon>
        <taxon>Mucoromycota</taxon>
        <taxon>Mucoromycotina</taxon>
        <taxon>Mucoromycetes</taxon>
        <taxon>Mucorales</taxon>
        <taxon>Mucorineae</taxon>
        <taxon>Mucoraceae</taxon>
        <taxon>Mucor</taxon>
    </lineage>
</organism>
<comment type="function">
    <text evidence="2">Catalyzes the rate-limiting step of the non-oxidative phase in the pentose phosphate pathway. Catalyzes the reversible conversion of sedheptulose-7-phosphate and D-glyceraldehyde 3-phosphate into erythrose-4-phosphate and beta-D-fructose 6-phosphate.</text>
</comment>
<dbReference type="OrthoDB" id="2015515at2759"/>
<dbReference type="EC" id="2.2.1.2" evidence="2"/>
<reference evidence="3" key="1">
    <citation type="submission" date="2020-12" db="EMBL/GenBank/DDBJ databases">
        <title>Metabolic potential, ecology and presence of endohyphal bacteria is reflected in genomic diversity of Mucoromycotina.</title>
        <authorList>
            <person name="Muszewska A."/>
            <person name="Okrasinska A."/>
            <person name="Steczkiewicz K."/>
            <person name="Drgas O."/>
            <person name="Orlowska M."/>
            <person name="Perlinska-Lenart U."/>
            <person name="Aleksandrzak-Piekarczyk T."/>
            <person name="Szatraj K."/>
            <person name="Zielenkiewicz U."/>
            <person name="Pilsyk S."/>
            <person name="Malc E."/>
            <person name="Mieczkowski P."/>
            <person name="Kruszewska J.S."/>
            <person name="Biernat P."/>
            <person name="Pawlowska J."/>
        </authorList>
    </citation>
    <scope>NUCLEOTIDE SEQUENCE</scope>
    <source>
        <strain evidence="3">WA0000017839</strain>
    </source>
</reference>
<evidence type="ECO:0000313" key="4">
    <source>
        <dbReference type="Proteomes" id="UP000603453"/>
    </source>
</evidence>
<proteinExistence type="predicted"/>
<keyword evidence="1" id="KW-0704">Schiff base</keyword>
<accession>A0A8H7R0T7</accession>
<keyword evidence="2" id="KW-0570">Pentose shunt</keyword>
<comment type="caution">
    <text evidence="3">The sequence shown here is derived from an EMBL/GenBank/DDBJ whole genome shotgun (WGS) entry which is preliminary data.</text>
</comment>
<dbReference type="PANTHER" id="PTHR10683">
    <property type="entry name" value="TRANSALDOLASE"/>
    <property type="match status" value="1"/>
</dbReference>
<dbReference type="PANTHER" id="PTHR10683:SF18">
    <property type="entry name" value="TRANSALDOLASE"/>
    <property type="match status" value="1"/>
</dbReference>
<keyword evidence="2" id="KW-0808">Transferase</keyword>
<gene>
    <name evidence="3" type="ORF">INT47_008880</name>
</gene>
<sequence>MTSFLGQIKDFTTVVADSRHCTIQTSRCNHKSIIDFSCIPKSEYAKPIDDAISYAKSKSRVSTEVDARLSFDTQGTIDKAVRLIGLYKEAGIDKDRILIKIASTFEGIHAAQELETKLVSTAT</sequence>
<dbReference type="SUPFAM" id="SSF51569">
    <property type="entry name" value="Aldolase"/>
    <property type="match status" value="1"/>
</dbReference>
<dbReference type="InterPro" id="IPR013785">
    <property type="entry name" value="Aldolase_TIM"/>
</dbReference>
<dbReference type="Pfam" id="PF00923">
    <property type="entry name" value="TAL_FSA"/>
    <property type="match status" value="1"/>
</dbReference>
<comment type="catalytic activity">
    <reaction evidence="2">
        <text>D-sedoheptulose 7-phosphate + D-glyceraldehyde 3-phosphate = D-erythrose 4-phosphate + beta-D-fructose 6-phosphate</text>
        <dbReference type="Rhea" id="RHEA:17053"/>
        <dbReference type="ChEBI" id="CHEBI:16897"/>
        <dbReference type="ChEBI" id="CHEBI:57483"/>
        <dbReference type="ChEBI" id="CHEBI:57634"/>
        <dbReference type="ChEBI" id="CHEBI:59776"/>
        <dbReference type="EC" id="2.2.1.2"/>
    </reaction>
</comment>
<dbReference type="InterPro" id="IPR018225">
    <property type="entry name" value="Transaldolase_AS"/>
</dbReference>
<evidence type="ECO:0000313" key="3">
    <source>
        <dbReference type="EMBL" id="KAG2202409.1"/>
    </source>
</evidence>
<name>A0A8H7R0T7_9FUNG</name>
<comment type="pathway">
    <text evidence="2">Carbohydrate degradation; pentose phosphate pathway; D-glyceraldehyde 3-phosphate and beta-D-fructose 6-phosphate from D-ribose 5-phosphate and D-xylulose 5-phosphate (non-oxidative stage): step 2/3.</text>
</comment>
<evidence type="ECO:0000256" key="2">
    <source>
        <dbReference type="RuleBase" id="RU000501"/>
    </source>
</evidence>
<dbReference type="AlphaFoldDB" id="A0A8H7R0T7"/>
<dbReference type="PROSITE" id="PS00958">
    <property type="entry name" value="TRANSALDOLASE_2"/>
    <property type="match status" value="1"/>
</dbReference>
<dbReference type="Gene3D" id="3.20.20.70">
    <property type="entry name" value="Aldolase class I"/>
    <property type="match status" value="1"/>
</dbReference>
<dbReference type="UniPathway" id="UPA00115">
    <property type="reaction ID" value="UER00414"/>
</dbReference>
<keyword evidence="4" id="KW-1185">Reference proteome</keyword>
<evidence type="ECO:0000256" key="1">
    <source>
        <dbReference type="ARBA" id="ARBA00023270"/>
    </source>
</evidence>
<dbReference type="EMBL" id="JAEPRD010000061">
    <property type="protein sequence ID" value="KAG2202409.1"/>
    <property type="molecule type" value="Genomic_DNA"/>
</dbReference>
<dbReference type="GO" id="GO:0005975">
    <property type="term" value="P:carbohydrate metabolic process"/>
    <property type="evidence" value="ECO:0007669"/>
    <property type="project" value="InterPro"/>
</dbReference>
<dbReference type="Proteomes" id="UP000603453">
    <property type="component" value="Unassembled WGS sequence"/>
</dbReference>